<proteinExistence type="inferred from homology"/>
<dbReference type="GO" id="GO:0046488">
    <property type="term" value="P:phosphatidylinositol metabolic process"/>
    <property type="evidence" value="ECO:0007669"/>
    <property type="project" value="UniProtKB-UniRule"/>
</dbReference>
<keyword evidence="3" id="KW-0813">Transport</keyword>
<evidence type="ECO:0000259" key="11">
    <source>
        <dbReference type="PROSITE" id="PS51455"/>
    </source>
</evidence>
<dbReference type="NCBIfam" id="TIGR00798">
    <property type="entry name" value="mtc"/>
    <property type="match status" value="1"/>
</dbReference>
<evidence type="ECO:0000256" key="2">
    <source>
        <dbReference type="ARBA" id="ARBA00005974"/>
    </source>
</evidence>
<feature type="transmembrane region" description="Helical" evidence="10">
    <location>
        <begin position="578"/>
        <end position="596"/>
    </location>
</feature>
<evidence type="ECO:0000256" key="3">
    <source>
        <dbReference type="ARBA" id="ARBA00022448"/>
    </source>
</evidence>
<dbReference type="PROSITE" id="PS51455">
    <property type="entry name" value="PIPK"/>
    <property type="match status" value="1"/>
</dbReference>
<organism evidence="12 13">
    <name type="scientific">Albugo candida</name>
    <dbReference type="NCBI Taxonomy" id="65357"/>
    <lineage>
        <taxon>Eukaryota</taxon>
        <taxon>Sar</taxon>
        <taxon>Stramenopiles</taxon>
        <taxon>Oomycota</taxon>
        <taxon>Peronosporomycetes</taxon>
        <taxon>Albuginales</taxon>
        <taxon>Albuginaceae</taxon>
        <taxon>Albugo</taxon>
    </lineage>
</organism>
<feature type="transmembrane region" description="Helical" evidence="10">
    <location>
        <begin position="429"/>
        <end position="451"/>
    </location>
</feature>
<dbReference type="Proteomes" id="UP000053237">
    <property type="component" value="Unassembled WGS sequence"/>
</dbReference>
<feature type="transmembrane region" description="Helical" evidence="10">
    <location>
        <begin position="343"/>
        <end position="366"/>
    </location>
</feature>
<feature type="transmembrane region" description="Helical" evidence="10">
    <location>
        <begin position="472"/>
        <end position="490"/>
    </location>
</feature>
<keyword evidence="4 10" id="KW-0812">Transmembrane</keyword>
<dbReference type="EMBL" id="CAIX01000186">
    <property type="protein sequence ID" value="CCI47782.1"/>
    <property type="molecule type" value="Genomic_DNA"/>
</dbReference>
<evidence type="ECO:0000256" key="4">
    <source>
        <dbReference type="ARBA" id="ARBA00022692"/>
    </source>
</evidence>
<evidence type="ECO:0000313" key="12">
    <source>
        <dbReference type="EMBL" id="CCI47782.1"/>
    </source>
</evidence>
<gene>
    <name evidence="12" type="ORF">BN9_087980</name>
</gene>
<dbReference type="InterPro" id="IPR027483">
    <property type="entry name" value="PInositol-4-P-4/5-kinase_C_sf"/>
</dbReference>
<feature type="transmembrane region" description="Helical" evidence="10">
    <location>
        <begin position="545"/>
        <end position="566"/>
    </location>
</feature>
<evidence type="ECO:0000256" key="6">
    <source>
        <dbReference type="ARBA" id="ARBA00022989"/>
    </source>
</evidence>
<feature type="transmembrane region" description="Helical" evidence="10">
    <location>
        <begin position="502"/>
        <end position="524"/>
    </location>
</feature>
<evidence type="ECO:0000313" key="13">
    <source>
        <dbReference type="Proteomes" id="UP000053237"/>
    </source>
</evidence>
<dbReference type="PANTHER" id="PTHR11153:SF8">
    <property type="entry name" value="SIDEROFLEXIN-1"/>
    <property type="match status" value="1"/>
</dbReference>
<feature type="transmembrane region" description="Helical" evidence="10">
    <location>
        <begin position="268"/>
        <end position="289"/>
    </location>
</feature>
<keyword evidence="7" id="KW-0496">Mitochondrion</keyword>
<dbReference type="Gene3D" id="1.20.1070.10">
    <property type="entry name" value="Rhodopsin 7-helix transmembrane proteins"/>
    <property type="match status" value="1"/>
</dbReference>
<comment type="similarity">
    <text evidence="2">Belongs to the sideroflexin family.</text>
</comment>
<protein>
    <recommendedName>
        <fullName evidence="11">PIPK domain-containing protein</fullName>
    </recommendedName>
</protein>
<dbReference type="CDD" id="cd00139">
    <property type="entry name" value="PIPKc"/>
    <property type="match status" value="1"/>
</dbReference>
<keyword evidence="13" id="KW-1185">Reference proteome</keyword>
<keyword evidence="9" id="KW-0547">Nucleotide-binding</keyword>
<dbReference type="InParanoid" id="A0A024GM15"/>
<dbReference type="PANTHER" id="PTHR11153">
    <property type="entry name" value="SIDEROFLEXIN"/>
    <property type="match status" value="1"/>
</dbReference>
<dbReference type="GO" id="GO:0140300">
    <property type="term" value="P:serine import into mitochondrion"/>
    <property type="evidence" value="ECO:0007669"/>
    <property type="project" value="TreeGrafter"/>
</dbReference>
<dbReference type="Gene3D" id="3.30.800.10">
    <property type="entry name" value="Phosphatidylinositol Phosphate Kinase II Beta"/>
    <property type="match status" value="1"/>
</dbReference>
<dbReference type="SMART" id="SM00330">
    <property type="entry name" value="PIPKc"/>
    <property type="match status" value="1"/>
</dbReference>
<dbReference type="InterPro" id="IPR004686">
    <property type="entry name" value="Mtc"/>
</dbReference>
<keyword evidence="9" id="KW-0418">Kinase</keyword>
<feature type="transmembrane region" description="Helical" evidence="10">
    <location>
        <begin position="378"/>
        <end position="399"/>
    </location>
</feature>
<sequence>MGTVRVNLDEPRWDQGTIIGRAKHFFAITNPLNILATDKELQAAKTLVDQYRRGEIPYDISKDALWKAKHLVDSAYHPDTGEKNFLIGRMSFQVPGNMIITGCMMTFYRSTPSVIFWQFMNQTFNSVVNYTNRNASIGVTTPQLAQAFVAASTASVVTAVGLNKIIAKTPKLSSGFIGRLVPLVAVAAANCVNIPLMRQREVVEGINVELSNGEIIGKSKIAAKKALAQVIPSRILMAAPSMILPALVMTRVEHKPFLSRHPMLKAPITVALTGLCLVFSTPICCALFPQRSSLPVKSLEPSLQEIIHPYDSAPHHVRFTETLDIPRVLSSFPTQESMHDPVYFIWQMCALLCSILSGALMLFFYVRYPRTRCHPGPVLMCIFLSTTLANIARVILFTASTGITHKRLATISQVAISAMTRNDRSGYPYFFFWLQCFLLTAATTWSLMLALDLIFSLSNPFLPFNADNIKHHIYAWPVAVLYCVLFRFSIRHSDENRFLHTQLFLHFPAYLVISYISIALVNAWQKSRRLESHAHYTTRKMAKRILPYLSLFILIHLLTFAVYISEVVIGYETFAAEIVDQAAFLAQALAVFFLFCRDYSIGLLSKVDANAFVDASQQERLDVSNKLRRDIMKYTSMGIMESIKQTLESDEMQREIVYSDYNRIESMSIVVHGAIDSVVLSFRDCAPKVFHQLRRHFNIESSTFMESFQLDTILKECGSEGKSGNIFYFTANKQFMVKSVPKEEFETLVAILPHYHRYFLSNPQSRLCRYFGCHSISLPVGTRRMYFVVMQNLFHRGQVHQRFDLKGNCDRRQAIGSSQVENYIQLACDQQPIKKLMMDIDFHKLSNGIRVPFEQAEALQSQFCDDLVFLASRGIIDYSILLGVQYVYPEQKQTLSHSDQLHSLSATSLASCAASDGVVSEDEQKVYFLGIVDMLQRYNWRWTIQRWILGCLLCKDPHDVSAVPPDEYGTRLTEFVRSYLFDTRTKADGNQVYLSKSSTRAVCLFSGAKSDTETPQVQRKEESFCSFDKVSSLPEISQSSVQSNSIRYSYDTVLSTSSLEYGDSPTPYALQRTSKCHMELF</sequence>
<dbReference type="OrthoDB" id="20783at2759"/>
<dbReference type="GO" id="GO:0052742">
    <property type="term" value="F:phosphatidylinositol kinase activity"/>
    <property type="evidence" value="ECO:0007669"/>
    <property type="project" value="InterPro"/>
</dbReference>
<dbReference type="STRING" id="65357.A0A024GM15"/>
<evidence type="ECO:0000256" key="1">
    <source>
        <dbReference type="ARBA" id="ARBA00004225"/>
    </source>
</evidence>
<evidence type="ECO:0000256" key="5">
    <source>
        <dbReference type="ARBA" id="ARBA00022970"/>
    </source>
</evidence>
<evidence type="ECO:0000256" key="7">
    <source>
        <dbReference type="ARBA" id="ARBA00023128"/>
    </source>
</evidence>
<dbReference type="Gene3D" id="3.30.810.10">
    <property type="entry name" value="2-Layer Sandwich"/>
    <property type="match status" value="1"/>
</dbReference>
<comment type="caution">
    <text evidence="12">The sequence shown here is derived from an EMBL/GenBank/DDBJ whole genome shotgun (WGS) entry which is preliminary data.</text>
</comment>
<dbReference type="GO" id="GO:0005743">
    <property type="term" value="C:mitochondrial inner membrane"/>
    <property type="evidence" value="ECO:0007669"/>
    <property type="project" value="TreeGrafter"/>
</dbReference>
<keyword evidence="6 10" id="KW-1133">Transmembrane helix</keyword>
<evidence type="ECO:0000256" key="9">
    <source>
        <dbReference type="PROSITE-ProRule" id="PRU00781"/>
    </source>
</evidence>
<evidence type="ECO:0000256" key="8">
    <source>
        <dbReference type="ARBA" id="ARBA00023136"/>
    </source>
</evidence>
<feature type="transmembrane region" description="Helical" evidence="10">
    <location>
        <begin position="226"/>
        <end position="248"/>
    </location>
</feature>
<dbReference type="Pfam" id="PF01504">
    <property type="entry name" value="PIP5K"/>
    <property type="match status" value="1"/>
</dbReference>
<reference evidence="12 13" key="1">
    <citation type="submission" date="2012-05" db="EMBL/GenBank/DDBJ databases">
        <title>Recombination and specialization in a pathogen metapopulation.</title>
        <authorList>
            <person name="Gardiner A."/>
            <person name="Kemen E."/>
            <person name="Schultz-Larsen T."/>
            <person name="MacLean D."/>
            <person name="Van Oosterhout C."/>
            <person name="Jones J.D.G."/>
        </authorList>
    </citation>
    <scope>NUCLEOTIDE SEQUENCE [LARGE SCALE GENOMIC DNA]</scope>
    <source>
        <strain evidence="12 13">Ac Nc2</strain>
    </source>
</reference>
<keyword evidence="9" id="KW-0067">ATP-binding</keyword>
<dbReference type="AlphaFoldDB" id="A0A024GM15"/>
<keyword evidence="9" id="KW-0808">Transferase</keyword>
<dbReference type="InterPro" id="IPR002498">
    <property type="entry name" value="PInositol-4-P-4/5-kinase_core"/>
</dbReference>
<dbReference type="SUPFAM" id="SSF56104">
    <property type="entry name" value="SAICAR synthase-like"/>
    <property type="match status" value="1"/>
</dbReference>
<feature type="domain" description="PIPK" evidence="11">
    <location>
        <begin position="615"/>
        <end position="980"/>
    </location>
</feature>
<dbReference type="InterPro" id="IPR027484">
    <property type="entry name" value="PInositol-4-P-5-kinase_N"/>
</dbReference>
<keyword evidence="5" id="KW-0029">Amino-acid transport</keyword>
<comment type="subcellular location">
    <subcellularLocation>
        <location evidence="1">Mitochondrion membrane</location>
        <topology evidence="1">Multi-pass membrane protein</topology>
    </subcellularLocation>
</comment>
<evidence type="ECO:0000256" key="10">
    <source>
        <dbReference type="SAM" id="Phobius"/>
    </source>
</evidence>
<name>A0A024GM15_9STRA</name>
<dbReference type="GO" id="GO:0015075">
    <property type="term" value="F:monoatomic ion transmembrane transporter activity"/>
    <property type="evidence" value="ECO:0007669"/>
    <property type="project" value="InterPro"/>
</dbReference>
<dbReference type="GO" id="GO:0005524">
    <property type="term" value="F:ATP binding"/>
    <property type="evidence" value="ECO:0007669"/>
    <property type="project" value="UniProtKB-UniRule"/>
</dbReference>
<dbReference type="Pfam" id="PF03820">
    <property type="entry name" value="SFXNs"/>
    <property type="match status" value="1"/>
</dbReference>
<accession>A0A024GM15</accession>
<keyword evidence="8 10" id="KW-0472">Membrane</keyword>